<keyword evidence="1 6" id="KW-0474">Menaquinone biosynthesis</keyword>
<dbReference type="PROSITE" id="PS51608">
    <property type="entry name" value="SAM_MT_UBIE"/>
    <property type="match status" value="1"/>
</dbReference>
<feature type="binding site" evidence="6">
    <location>
        <begin position="132"/>
        <end position="133"/>
    </location>
    <ligand>
        <name>S-adenosyl-L-methionine</name>
        <dbReference type="ChEBI" id="CHEBI:59789"/>
    </ligand>
</feature>
<dbReference type="STRING" id="198616.SAMN05216193_11067"/>
<feature type="binding site" evidence="6">
    <location>
        <position position="104"/>
    </location>
    <ligand>
        <name>S-adenosyl-L-methionine</name>
        <dbReference type="ChEBI" id="CHEBI:59789"/>
    </ligand>
</feature>
<dbReference type="Proteomes" id="UP000242957">
    <property type="component" value="Unassembled WGS sequence"/>
</dbReference>
<feature type="binding site" evidence="6">
    <location>
        <position position="83"/>
    </location>
    <ligand>
        <name>S-adenosyl-L-methionine</name>
        <dbReference type="ChEBI" id="CHEBI:59789"/>
    </ligand>
</feature>
<dbReference type="UniPathway" id="UPA00079">
    <property type="reaction ID" value="UER00169"/>
</dbReference>
<dbReference type="EC" id="2.1.1.163" evidence="6"/>
<dbReference type="Pfam" id="PF01209">
    <property type="entry name" value="Ubie_methyltran"/>
    <property type="match status" value="1"/>
</dbReference>
<dbReference type="NCBIfam" id="NF001244">
    <property type="entry name" value="PRK00216.1-5"/>
    <property type="match status" value="1"/>
</dbReference>
<dbReference type="SUPFAM" id="SSF53335">
    <property type="entry name" value="S-adenosyl-L-methionine-dependent methyltransferases"/>
    <property type="match status" value="1"/>
</dbReference>
<dbReference type="GO" id="GO:0008425">
    <property type="term" value="F:2-methoxy-6-polyprenyl-1,4-benzoquinol methyltransferase activity"/>
    <property type="evidence" value="ECO:0007669"/>
    <property type="project" value="UniProtKB-UniRule"/>
</dbReference>
<dbReference type="OrthoDB" id="9808140at2"/>
<dbReference type="RefSeq" id="WP_084312895.1">
    <property type="nucleotide sequence ID" value="NZ_FNIJ01000010.1"/>
</dbReference>
<evidence type="ECO:0000313" key="8">
    <source>
        <dbReference type="EMBL" id="SDO32819.1"/>
    </source>
</evidence>
<dbReference type="NCBIfam" id="TIGR01934">
    <property type="entry name" value="MenG_MenH_UbiE"/>
    <property type="match status" value="1"/>
</dbReference>
<keyword evidence="2 6" id="KW-0489">Methyltransferase</keyword>
<proteinExistence type="inferred from homology"/>
<gene>
    <name evidence="6" type="primary">ubiE</name>
    <name evidence="8" type="ORF">SAMN05216193_11067</name>
</gene>
<dbReference type="GO" id="GO:0009060">
    <property type="term" value="P:aerobic respiration"/>
    <property type="evidence" value="ECO:0007669"/>
    <property type="project" value="UniProtKB-UniRule"/>
</dbReference>
<dbReference type="InterPro" id="IPR023576">
    <property type="entry name" value="UbiE/COQ5_MeTrFase_CS"/>
</dbReference>
<comment type="catalytic activity">
    <reaction evidence="6">
        <text>a 2-methoxy-6-(all-trans-polyprenyl)benzene-1,4-diol + S-adenosyl-L-methionine = a 5-methoxy-2-methyl-3-(all-trans-polyprenyl)benzene-1,4-diol + S-adenosyl-L-homocysteine + H(+)</text>
        <dbReference type="Rhea" id="RHEA:28286"/>
        <dbReference type="Rhea" id="RHEA-COMP:10858"/>
        <dbReference type="Rhea" id="RHEA-COMP:10859"/>
        <dbReference type="ChEBI" id="CHEBI:15378"/>
        <dbReference type="ChEBI" id="CHEBI:57856"/>
        <dbReference type="ChEBI" id="CHEBI:59789"/>
        <dbReference type="ChEBI" id="CHEBI:84166"/>
        <dbReference type="ChEBI" id="CHEBI:84167"/>
        <dbReference type="EC" id="2.1.1.201"/>
    </reaction>
</comment>
<evidence type="ECO:0000313" key="9">
    <source>
        <dbReference type="Proteomes" id="UP000242957"/>
    </source>
</evidence>
<dbReference type="CDD" id="cd02440">
    <property type="entry name" value="AdoMet_MTases"/>
    <property type="match status" value="1"/>
</dbReference>
<evidence type="ECO:0000256" key="3">
    <source>
        <dbReference type="ARBA" id="ARBA00022679"/>
    </source>
</evidence>
<comment type="caution">
    <text evidence="6">Lacks conserved residue(s) required for the propagation of feature annotation.</text>
</comment>
<comment type="function">
    <text evidence="6">Methyltransferase required for the conversion of demethylmenaquinol (DMKH2) to menaquinol (MKH2) and the conversion of 2-polyprenyl-6-methoxy-1,4-benzoquinol (DDMQH2) to 2-polyprenyl-3-methyl-6-methoxy-1,4-benzoquinol (DMQH2).</text>
</comment>
<dbReference type="NCBIfam" id="NF001240">
    <property type="entry name" value="PRK00216.1-1"/>
    <property type="match status" value="1"/>
</dbReference>
<evidence type="ECO:0000256" key="5">
    <source>
        <dbReference type="ARBA" id="ARBA00022691"/>
    </source>
</evidence>
<keyword evidence="4 6" id="KW-0831">Ubiquinone biosynthesis</keyword>
<dbReference type="AlphaFoldDB" id="A0A1H0IMZ2"/>
<dbReference type="Gene3D" id="3.40.50.150">
    <property type="entry name" value="Vaccinia Virus protein VP39"/>
    <property type="match status" value="1"/>
</dbReference>
<evidence type="ECO:0000256" key="1">
    <source>
        <dbReference type="ARBA" id="ARBA00022428"/>
    </source>
</evidence>
<dbReference type="EC" id="2.1.1.201" evidence="6"/>
<keyword evidence="9" id="KW-1185">Reference proteome</keyword>
<evidence type="ECO:0000256" key="7">
    <source>
        <dbReference type="SAM" id="MobiDB-lite"/>
    </source>
</evidence>
<evidence type="ECO:0000256" key="4">
    <source>
        <dbReference type="ARBA" id="ARBA00022688"/>
    </source>
</evidence>
<keyword evidence="5 6" id="KW-0949">S-adenosyl-L-methionine</keyword>
<dbReference type="PANTHER" id="PTHR43591">
    <property type="entry name" value="METHYLTRANSFERASE"/>
    <property type="match status" value="1"/>
</dbReference>
<dbReference type="GO" id="GO:0009234">
    <property type="term" value="P:menaquinone biosynthetic process"/>
    <property type="evidence" value="ECO:0007669"/>
    <property type="project" value="UniProtKB-UniRule"/>
</dbReference>
<dbReference type="PROSITE" id="PS01184">
    <property type="entry name" value="UBIE_2"/>
    <property type="match status" value="1"/>
</dbReference>
<dbReference type="InterPro" id="IPR029063">
    <property type="entry name" value="SAM-dependent_MTases_sf"/>
</dbReference>
<comment type="pathway">
    <text evidence="6">Quinol/quinone metabolism; menaquinone biosynthesis; menaquinol from 1,4-dihydroxy-2-naphthoate: step 2/2.</text>
</comment>
<dbReference type="GO" id="GO:0043770">
    <property type="term" value="F:demethylmenaquinone methyltransferase activity"/>
    <property type="evidence" value="ECO:0007669"/>
    <property type="project" value="UniProtKB-UniRule"/>
</dbReference>
<evidence type="ECO:0000256" key="6">
    <source>
        <dbReference type="HAMAP-Rule" id="MF_01813"/>
    </source>
</evidence>
<protein>
    <recommendedName>
        <fullName evidence="6">Ubiquinone/menaquinone biosynthesis C-methyltransferase UbiE</fullName>
        <ecNumber evidence="6">2.1.1.163</ecNumber>
        <ecNumber evidence="6">2.1.1.201</ecNumber>
    </recommendedName>
    <alternativeName>
        <fullName evidence="6">2-methoxy-6-polyprenyl-1,4-benzoquinol methylase</fullName>
    </alternativeName>
    <alternativeName>
        <fullName evidence="6">Demethylmenaquinone methyltransferase</fullName>
    </alternativeName>
</protein>
<organism evidence="8 9">
    <name type="scientific">Pseudomonas jinjuensis</name>
    <dbReference type="NCBI Taxonomy" id="198616"/>
    <lineage>
        <taxon>Bacteria</taxon>
        <taxon>Pseudomonadati</taxon>
        <taxon>Pseudomonadota</taxon>
        <taxon>Gammaproteobacteria</taxon>
        <taxon>Pseudomonadales</taxon>
        <taxon>Pseudomonadaceae</taxon>
        <taxon>Pseudomonas</taxon>
    </lineage>
</organism>
<dbReference type="PANTHER" id="PTHR43591:SF24">
    <property type="entry name" value="2-METHOXY-6-POLYPRENYL-1,4-BENZOQUINOL METHYLASE, MITOCHONDRIAL"/>
    <property type="match status" value="1"/>
</dbReference>
<evidence type="ECO:0000256" key="2">
    <source>
        <dbReference type="ARBA" id="ARBA00022603"/>
    </source>
</evidence>
<accession>A0A1H0IMZ2</accession>
<dbReference type="FunFam" id="3.40.50.150:FF:000014">
    <property type="entry name" value="Ubiquinone/menaquinone biosynthesis C-methyltransferase UbiE"/>
    <property type="match status" value="1"/>
</dbReference>
<feature type="region of interest" description="Disordered" evidence="7">
    <location>
        <begin position="1"/>
        <end position="23"/>
    </location>
</feature>
<comment type="similarity">
    <text evidence="6">Belongs to the class I-like SAM-binding methyltransferase superfamily. MenG/UbiE family.</text>
</comment>
<comment type="pathway">
    <text evidence="6">Cofactor biosynthesis; ubiquinone biosynthesis.</text>
</comment>
<comment type="catalytic activity">
    <reaction evidence="6">
        <text>a 2-demethylmenaquinol + S-adenosyl-L-methionine = a menaquinol + S-adenosyl-L-homocysteine + H(+)</text>
        <dbReference type="Rhea" id="RHEA:42640"/>
        <dbReference type="Rhea" id="RHEA-COMP:9539"/>
        <dbReference type="Rhea" id="RHEA-COMP:9563"/>
        <dbReference type="ChEBI" id="CHEBI:15378"/>
        <dbReference type="ChEBI" id="CHEBI:18151"/>
        <dbReference type="ChEBI" id="CHEBI:55437"/>
        <dbReference type="ChEBI" id="CHEBI:57856"/>
        <dbReference type="ChEBI" id="CHEBI:59789"/>
        <dbReference type="EC" id="2.1.1.163"/>
    </reaction>
</comment>
<dbReference type="HAMAP" id="MF_01813">
    <property type="entry name" value="MenG_UbiE_methyltr"/>
    <property type="match status" value="1"/>
</dbReference>
<name>A0A1H0IMZ2_9PSED</name>
<dbReference type="UniPathway" id="UPA00232"/>
<dbReference type="PROSITE" id="PS01183">
    <property type="entry name" value="UBIE_1"/>
    <property type="match status" value="1"/>
</dbReference>
<keyword evidence="3 6" id="KW-0808">Transferase</keyword>
<dbReference type="EMBL" id="FNIJ01000010">
    <property type="protein sequence ID" value="SDO32819.1"/>
    <property type="molecule type" value="Genomic_DNA"/>
</dbReference>
<sequence length="260" mass="28625">MSEPRNSREGQGPAEPTTHFGYQTVPESQKARKVAEVFHSVAAKYDLMNDLMSGGVHRLWKRFTIELSGVRSGNRVLDIAGGTGDLTRQFSRLVGPTGEVVLADINASMLQVGRDKLLDSGVSGNVSFVQADAEQLPFPDNHFDCVTIAFGLRNVTHKDAAIRSMLRVLKPGGRLLVLEFSKPTSDLLSKAYDAYSFTLLPLMGKLITNDAESYRYLAESIRMHPDQETLKAMMVEAGFDRVTYHNMTGGIVALHRGIKP</sequence>
<dbReference type="GO" id="GO:0032259">
    <property type="term" value="P:methylation"/>
    <property type="evidence" value="ECO:0007669"/>
    <property type="project" value="UniProtKB-KW"/>
</dbReference>
<dbReference type="InterPro" id="IPR004033">
    <property type="entry name" value="UbiE/COQ5_MeTrFase"/>
</dbReference>
<reference evidence="9" key="1">
    <citation type="submission" date="2016-10" db="EMBL/GenBank/DDBJ databases">
        <authorList>
            <person name="Varghese N."/>
            <person name="Submissions S."/>
        </authorList>
    </citation>
    <scope>NUCLEOTIDE SEQUENCE [LARGE SCALE GENOMIC DNA]</scope>
    <source>
        <strain evidence="9">JCM 21621</strain>
    </source>
</reference>